<organism evidence="1 2">
    <name type="scientific">Deinobacterium chartae</name>
    <dbReference type="NCBI Taxonomy" id="521158"/>
    <lineage>
        <taxon>Bacteria</taxon>
        <taxon>Thermotogati</taxon>
        <taxon>Deinococcota</taxon>
        <taxon>Deinococci</taxon>
        <taxon>Deinococcales</taxon>
        <taxon>Deinococcaceae</taxon>
        <taxon>Deinobacterium</taxon>
    </lineage>
</organism>
<comment type="caution">
    <text evidence="1">The sequence shown here is derived from an EMBL/GenBank/DDBJ whole genome shotgun (WGS) entry which is preliminary data.</text>
</comment>
<reference evidence="1 2" key="1">
    <citation type="submission" date="2020-08" db="EMBL/GenBank/DDBJ databases">
        <title>Genomic Encyclopedia of Type Strains, Phase IV (KMG-IV): sequencing the most valuable type-strain genomes for metagenomic binning, comparative biology and taxonomic classification.</title>
        <authorList>
            <person name="Goeker M."/>
        </authorList>
    </citation>
    <scope>NUCLEOTIDE SEQUENCE [LARGE SCALE GENOMIC DNA]</scope>
    <source>
        <strain evidence="1 2">DSM 21458</strain>
    </source>
</reference>
<dbReference type="Proteomes" id="UP000569951">
    <property type="component" value="Unassembled WGS sequence"/>
</dbReference>
<evidence type="ECO:0000313" key="1">
    <source>
        <dbReference type="EMBL" id="MBB6097604.1"/>
    </source>
</evidence>
<evidence type="ECO:0000313" key="2">
    <source>
        <dbReference type="Proteomes" id="UP000569951"/>
    </source>
</evidence>
<gene>
    <name evidence="1" type="ORF">HNR42_001021</name>
</gene>
<protein>
    <submittedName>
        <fullName evidence="1">Uncharacterized protein</fullName>
    </submittedName>
</protein>
<dbReference type="AlphaFoldDB" id="A0A841HY75"/>
<keyword evidence="2" id="KW-1185">Reference proteome</keyword>
<proteinExistence type="predicted"/>
<accession>A0A841HY75</accession>
<sequence length="60" mass="6459">MNESSAPASSRAVLELRTLTPSSLEAQLEGLARRLDGAAVQVGELRRAWQGLARQIERAA</sequence>
<dbReference type="EMBL" id="JACHHG010000003">
    <property type="protein sequence ID" value="MBB6097604.1"/>
    <property type="molecule type" value="Genomic_DNA"/>
</dbReference>
<dbReference type="RefSeq" id="WP_183985209.1">
    <property type="nucleotide sequence ID" value="NZ_JACHHG010000003.1"/>
</dbReference>
<name>A0A841HY75_9DEIO</name>